<keyword evidence="4" id="KW-1185">Reference proteome</keyword>
<dbReference type="GO" id="GO:0004725">
    <property type="term" value="F:protein tyrosine phosphatase activity"/>
    <property type="evidence" value="ECO:0007669"/>
    <property type="project" value="InterPro"/>
</dbReference>
<dbReference type="Pfam" id="PF00102">
    <property type="entry name" value="Y_phosphatase"/>
    <property type="match status" value="1"/>
</dbReference>
<dbReference type="AlphaFoldDB" id="A0A8J4YSI2"/>
<dbReference type="InterPro" id="IPR000387">
    <property type="entry name" value="Tyr_Pase_dom"/>
</dbReference>
<evidence type="ECO:0000259" key="1">
    <source>
        <dbReference type="PROSITE" id="PS50055"/>
    </source>
</evidence>
<dbReference type="SMART" id="SM00194">
    <property type="entry name" value="PTPc"/>
    <property type="match status" value="1"/>
</dbReference>
<dbReference type="InterPro" id="IPR016130">
    <property type="entry name" value="Tyr_Pase_AS"/>
</dbReference>
<name>A0A8J4YSI2_CHIOP</name>
<dbReference type="PROSITE" id="PS00383">
    <property type="entry name" value="TYR_PHOSPHATASE_1"/>
    <property type="match status" value="1"/>
</dbReference>
<reference evidence="3" key="1">
    <citation type="submission" date="2020-07" db="EMBL/GenBank/DDBJ databases">
        <title>The High-quality genome of the commercially important snow crab, Chionoecetes opilio.</title>
        <authorList>
            <person name="Jeong J.-H."/>
            <person name="Ryu S."/>
        </authorList>
    </citation>
    <scope>NUCLEOTIDE SEQUENCE</scope>
    <source>
        <strain evidence="3">MADBK_172401_WGS</strain>
        <tissue evidence="3">Digestive gland</tissue>
    </source>
</reference>
<sequence>MVGMVVFGSTTYDRIHKNLSSWTGDKFTVKSSANWPPRGSATRRTCQVPVLTPDPTERGAGPMSAKHFFYVTILSANAVIAPTTLLAFCSPLPGTFGDFWRMIWEQRVCVVVMTTRAVERGRTKCGQYWPLEQDSSVSHSHFTITNTHIYNYHDYTVTALTIVDSVSGEERKVEHMQFTSWPDYGVPDSAMAMLEFLGHVRESQARLTATYGSSWTGHPLGPPIVVHCSAGIGRTGTFCTLDICIRRLEETGTIDVKGTWKRSDPSEPTPSRCLTSMSFVIWHSWTPACKPTSAQGTLCQMYCAAVAAGKQ</sequence>
<comment type="caution">
    <text evidence="3">The sequence shown here is derived from an EMBL/GenBank/DDBJ whole genome shotgun (WGS) entry which is preliminary data.</text>
</comment>
<dbReference type="InterPro" id="IPR000242">
    <property type="entry name" value="PTP_cat"/>
</dbReference>
<dbReference type="Proteomes" id="UP000770661">
    <property type="component" value="Unassembled WGS sequence"/>
</dbReference>
<dbReference type="InterPro" id="IPR029021">
    <property type="entry name" value="Prot-tyrosine_phosphatase-like"/>
</dbReference>
<organism evidence="3 4">
    <name type="scientific">Chionoecetes opilio</name>
    <name type="common">Atlantic snow crab</name>
    <name type="synonym">Cancer opilio</name>
    <dbReference type="NCBI Taxonomy" id="41210"/>
    <lineage>
        <taxon>Eukaryota</taxon>
        <taxon>Metazoa</taxon>
        <taxon>Ecdysozoa</taxon>
        <taxon>Arthropoda</taxon>
        <taxon>Crustacea</taxon>
        <taxon>Multicrustacea</taxon>
        <taxon>Malacostraca</taxon>
        <taxon>Eumalacostraca</taxon>
        <taxon>Eucarida</taxon>
        <taxon>Decapoda</taxon>
        <taxon>Pleocyemata</taxon>
        <taxon>Brachyura</taxon>
        <taxon>Eubrachyura</taxon>
        <taxon>Majoidea</taxon>
        <taxon>Majidae</taxon>
        <taxon>Chionoecetes</taxon>
    </lineage>
</organism>
<dbReference type="EMBL" id="JACEEZ010004992">
    <property type="protein sequence ID" value="KAG0725975.1"/>
    <property type="molecule type" value="Genomic_DNA"/>
</dbReference>
<proteinExistence type="predicted"/>
<evidence type="ECO:0000313" key="3">
    <source>
        <dbReference type="EMBL" id="KAG0725975.1"/>
    </source>
</evidence>
<dbReference type="InterPro" id="IPR050348">
    <property type="entry name" value="Protein-Tyr_Phosphatase"/>
</dbReference>
<protein>
    <submittedName>
        <fullName evidence="3">Tyrosine-protein phosphatase non-receptor type 9</fullName>
    </submittedName>
</protein>
<feature type="domain" description="Tyrosine-protein phosphatase" evidence="1">
    <location>
        <begin position="51"/>
        <end position="256"/>
    </location>
</feature>
<dbReference type="PROSITE" id="PS50055">
    <property type="entry name" value="TYR_PHOSPHATASE_PTP"/>
    <property type="match status" value="1"/>
</dbReference>
<feature type="domain" description="Tyrosine specific protein phosphatases" evidence="2">
    <location>
        <begin position="194"/>
        <end position="256"/>
    </location>
</feature>
<dbReference type="PROSITE" id="PS50056">
    <property type="entry name" value="TYR_PHOSPHATASE_2"/>
    <property type="match status" value="1"/>
</dbReference>
<evidence type="ECO:0000259" key="2">
    <source>
        <dbReference type="PROSITE" id="PS50056"/>
    </source>
</evidence>
<dbReference type="GO" id="GO:0048666">
    <property type="term" value="P:neuron development"/>
    <property type="evidence" value="ECO:0007669"/>
    <property type="project" value="UniProtKB-ARBA"/>
</dbReference>
<dbReference type="PANTHER" id="PTHR19134:SF534">
    <property type="entry name" value="LD27988P"/>
    <property type="match status" value="1"/>
</dbReference>
<dbReference type="SUPFAM" id="SSF52799">
    <property type="entry name" value="(Phosphotyrosine protein) phosphatases II"/>
    <property type="match status" value="1"/>
</dbReference>
<evidence type="ECO:0000313" key="4">
    <source>
        <dbReference type="Proteomes" id="UP000770661"/>
    </source>
</evidence>
<accession>A0A8J4YSI2</accession>
<dbReference type="Gene3D" id="3.90.190.10">
    <property type="entry name" value="Protein tyrosine phosphatase superfamily"/>
    <property type="match status" value="1"/>
</dbReference>
<dbReference type="InterPro" id="IPR003595">
    <property type="entry name" value="Tyr_Pase_cat"/>
</dbReference>
<dbReference type="PRINTS" id="PR00700">
    <property type="entry name" value="PRTYPHPHTASE"/>
</dbReference>
<gene>
    <name evidence="3" type="primary">PTPN9_1</name>
    <name evidence="3" type="ORF">GWK47_004476</name>
</gene>
<dbReference type="OrthoDB" id="10051650at2759"/>
<dbReference type="PANTHER" id="PTHR19134">
    <property type="entry name" value="RECEPTOR-TYPE TYROSINE-PROTEIN PHOSPHATASE"/>
    <property type="match status" value="1"/>
</dbReference>
<dbReference type="SMART" id="SM00404">
    <property type="entry name" value="PTPc_motif"/>
    <property type="match status" value="1"/>
</dbReference>